<feature type="transmembrane region" description="Helical" evidence="1">
    <location>
        <begin position="27"/>
        <end position="49"/>
    </location>
</feature>
<comment type="caution">
    <text evidence="2">The sequence shown here is derived from an EMBL/GenBank/DDBJ whole genome shotgun (WGS) entry which is preliminary data.</text>
</comment>
<evidence type="ECO:0000256" key="1">
    <source>
        <dbReference type="SAM" id="Phobius"/>
    </source>
</evidence>
<keyword evidence="1" id="KW-0812">Transmembrane</keyword>
<proteinExistence type="predicted"/>
<evidence type="ECO:0000313" key="2">
    <source>
        <dbReference type="EMBL" id="KAI1698039.1"/>
    </source>
</evidence>
<sequence>MPWILHFTRSNYSDGLIPSSINHITYFIYRVVTPIFCTLIYLLVFLGLCAKFNKTTDTSGAVNLRDKNRVMVTIACFVGAIPTVSWEILDRVLPYDIFYDIMSIAHVLLIQATEEIVLLALCKEYRQLVLRQFTIFCRMYQWKKKNTATTVTPKSSQEIGRAT</sequence>
<keyword evidence="1" id="KW-0472">Membrane</keyword>
<feature type="transmembrane region" description="Helical" evidence="1">
    <location>
        <begin position="101"/>
        <end position="122"/>
    </location>
</feature>
<gene>
    <name evidence="2" type="ORF">DdX_18135</name>
</gene>
<organism evidence="2 3">
    <name type="scientific">Ditylenchus destructor</name>
    <dbReference type="NCBI Taxonomy" id="166010"/>
    <lineage>
        <taxon>Eukaryota</taxon>
        <taxon>Metazoa</taxon>
        <taxon>Ecdysozoa</taxon>
        <taxon>Nematoda</taxon>
        <taxon>Chromadorea</taxon>
        <taxon>Rhabditida</taxon>
        <taxon>Tylenchina</taxon>
        <taxon>Tylenchomorpha</taxon>
        <taxon>Sphaerularioidea</taxon>
        <taxon>Anguinidae</taxon>
        <taxon>Anguininae</taxon>
        <taxon>Ditylenchus</taxon>
    </lineage>
</organism>
<dbReference type="Proteomes" id="UP001201812">
    <property type="component" value="Unassembled WGS sequence"/>
</dbReference>
<dbReference type="EMBL" id="JAKKPZ010000238">
    <property type="protein sequence ID" value="KAI1698039.1"/>
    <property type="molecule type" value="Genomic_DNA"/>
</dbReference>
<reference evidence="2" key="1">
    <citation type="submission" date="2022-01" db="EMBL/GenBank/DDBJ databases">
        <title>Genome Sequence Resource for Two Populations of Ditylenchus destructor, the Migratory Endoparasitic Phytonematode.</title>
        <authorList>
            <person name="Zhang H."/>
            <person name="Lin R."/>
            <person name="Xie B."/>
        </authorList>
    </citation>
    <scope>NUCLEOTIDE SEQUENCE</scope>
    <source>
        <strain evidence="2">BazhouSP</strain>
    </source>
</reference>
<protein>
    <submittedName>
        <fullName evidence="2">Uncharacterized protein</fullName>
    </submittedName>
</protein>
<keyword evidence="3" id="KW-1185">Reference proteome</keyword>
<keyword evidence="1" id="KW-1133">Transmembrane helix</keyword>
<accession>A0AAD4QYD0</accession>
<name>A0AAD4QYD0_9BILA</name>
<feature type="transmembrane region" description="Helical" evidence="1">
    <location>
        <begin position="70"/>
        <end position="89"/>
    </location>
</feature>
<dbReference type="AlphaFoldDB" id="A0AAD4QYD0"/>
<evidence type="ECO:0000313" key="3">
    <source>
        <dbReference type="Proteomes" id="UP001201812"/>
    </source>
</evidence>